<proteinExistence type="predicted"/>
<evidence type="ECO:0000256" key="1">
    <source>
        <dbReference type="SAM" id="MobiDB-lite"/>
    </source>
</evidence>
<dbReference type="EMBL" id="JASDAP010000010">
    <property type="protein sequence ID" value="KAK1895647.1"/>
    <property type="molecule type" value="Genomic_DNA"/>
</dbReference>
<feature type="region of interest" description="Disordered" evidence="1">
    <location>
        <begin position="1"/>
        <end position="46"/>
    </location>
</feature>
<dbReference type="AlphaFoldDB" id="A0AAD9C463"/>
<name>A0AAD9C463_DISEL</name>
<evidence type="ECO:0000313" key="2">
    <source>
        <dbReference type="EMBL" id="KAK1895647.1"/>
    </source>
</evidence>
<protein>
    <submittedName>
        <fullName evidence="2">Protein SQS1</fullName>
    </submittedName>
</protein>
<dbReference type="Proteomes" id="UP001228049">
    <property type="component" value="Unassembled WGS sequence"/>
</dbReference>
<evidence type="ECO:0000313" key="3">
    <source>
        <dbReference type="Proteomes" id="UP001228049"/>
    </source>
</evidence>
<comment type="caution">
    <text evidence="2">The sequence shown here is derived from an EMBL/GenBank/DDBJ whole genome shotgun (WGS) entry which is preliminary data.</text>
</comment>
<sequence>MCLSAKRAINTPPPTACTHVMEGKQRGEGEDSKGKDEMLKGGKRGQEGWARVEALVMGSGGQRVKG</sequence>
<organism evidence="2 3">
    <name type="scientific">Dissostichus eleginoides</name>
    <name type="common">Patagonian toothfish</name>
    <name type="synonym">Dissostichus amissus</name>
    <dbReference type="NCBI Taxonomy" id="100907"/>
    <lineage>
        <taxon>Eukaryota</taxon>
        <taxon>Metazoa</taxon>
        <taxon>Chordata</taxon>
        <taxon>Craniata</taxon>
        <taxon>Vertebrata</taxon>
        <taxon>Euteleostomi</taxon>
        <taxon>Actinopterygii</taxon>
        <taxon>Neopterygii</taxon>
        <taxon>Teleostei</taxon>
        <taxon>Neoteleostei</taxon>
        <taxon>Acanthomorphata</taxon>
        <taxon>Eupercaria</taxon>
        <taxon>Perciformes</taxon>
        <taxon>Notothenioidei</taxon>
        <taxon>Nototheniidae</taxon>
        <taxon>Dissostichus</taxon>
    </lineage>
</organism>
<accession>A0AAD9C463</accession>
<keyword evidence="3" id="KW-1185">Reference proteome</keyword>
<feature type="compositionally biased region" description="Basic and acidic residues" evidence="1">
    <location>
        <begin position="21"/>
        <end position="46"/>
    </location>
</feature>
<gene>
    <name evidence="2" type="ORF">KUDE01_021098</name>
</gene>
<reference evidence="2" key="1">
    <citation type="submission" date="2023-04" db="EMBL/GenBank/DDBJ databases">
        <title>Chromosome-level genome of Chaenocephalus aceratus.</title>
        <authorList>
            <person name="Park H."/>
        </authorList>
    </citation>
    <scope>NUCLEOTIDE SEQUENCE</scope>
    <source>
        <strain evidence="2">DE</strain>
        <tissue evidence="2">Muscle</tissue>
    </source>
</reference>